<dbReference type="InterPro" id="IPR036390">
    <property type="entry name" value="WH_DNA-bd_sf"/>
</dbReference>
<comment type="similarity">
    <text evidence="2">Belongs to the DtxR/MntR family.</text>
</comment>
<comment type="subunit">
    <text evidence="3">Homodimer.</text>
</comment>
<keyword evidence="4" id="KW-0408">Iron</keyword>
<dbReference type="STRING" id="1278298.GCA_000428685_02262"/>
<evidence type="ECO:0000256" key="5">
    <source>
        <dbReference type="ARBA" id="ARBA00023015"/>
    </source>
</evidence>
<dbReference type="Pfam" id="PF02742">
    <property type="entry name" value="Fe_dep_repr_C"/>
    <property type="match status" value="1"/>
</dbReference>
<evidence type="ECO:0000256" key="6">
    <source>
        <dbReference type="ARBA" id="ARBA00023125"/>
    </source>
</evidence>
<dbReference type="Gene3D" id="1.10.60.10">
    <property type="entry name" value="Iron dependent repressor, metal binding and dimerisation domain"/>
    <property type="match status" value="1"/>
</dbReference>
<keyword evidence="6" id="KW-0238">DNA-binding</keyword>
<evidence type="ECO:0000256" key="7">
    <source>
        <dbReference type="ARBA" id="ARBA00023163"/>
    </source>
</evidence>
<evidence type="ECO:0000313" key="9">
    <source>
        <dbReference type="EMBL" id="VEG74244.1"/>
    </source>
</evidence>
<dbReference type="InterPro" id="IPR022687">
    <property type="entry name" value="HTH_DTXR"/>
</dbReference>
<dbReference type="PANTHER" id="PTHR33238">
    <property type="entry name" value="IRON (METAL) DEPENDENT REPRESSOR, DTXR FAMILY"/>
    <property type="match status" value="1"/>
</dbReference>
<dbReference type="GO" id="GO:0003700">
    <property type="term" value="F:DNA-binding transcription factor activity"/>
    <property type="evidence" value="ECO:0007669"/>
    <property type="project" value="InterPro"/>
</dbReference>
<dbReference type="Proteomes" id="UP000276899">
    <property type="component" value="Chromosome"/>
</dbReference>
<dbReference type="KEGG" id="asla:NCTC11923_00868"/>
<dbReference type="InterPro" id="IPR036388">
    <property type="entry name" value="WH-like_DNA-bd_sf"/>
</dbReference>
<proteinExistence type="inferred from homology"/>
<dbReference type="PROSITE" id="PS50944">
    <property type="entry name" value="HTH_DTXR"/>
    <property type="match status" value="1"/>
</dbReference>
<accession>A0A448KBE9</accession>
<keyword evidence="5" id="KW-0805">Transcription regulation</keyword>
<dbReference type="SMART" id="SM00529">
    <property type="entry name" value="HTH_DTXR"/>
    <property type="match status" value="1"/>
</dbReference>
<gene>
    <name evidence="9" type="primary">ideR_1</name>
    <name evidence="9" type="ORF">NCTC11923_00868</name>
</gene>
<dbReference type="GO" id="GO:0046914">
    <property type="term" value="F:transition metal ion binding"/>
    <property type="evidence" value="ECO:0007669"/>
    <property type="project" value="InterPro"/>
</dbReference>
<dbReference type="InterPro" id="IPR038157">
    <property type="entry name" value="FeoA_core_dom"/>
</dbReference>
<dbReference type="SUPFAM" id="SSF46785">
    <property type="entry name" value="Winged helix' DNA-binding domain"/>
    <property type="match status" value="1"/>
</dbReference>
<dbReference type="AlphaFoldDB" id="A0A448KBE9"/>
<keyword evidence="7" id="KW-0804">Transcription</keyword>
<protein>
    <submittedName>
        <fullName evidence="9">Iron-dependent repressor IdeR</fullName>
    </submittedName>
</protein>
<evidence type="ECO:0000256" key="3">
    <source>
        <dbReference type="ARBA" id="ARBA00011738"/>
    </source>
</evidence>
<evidence type="ECO:0000256" key="1">
    <source>
        <dbReference type="ARBA" id="ARBA00004496"/>
    </source>
</evidence>
<dbReference type="InterPro" id="IPR022689">
    <property type="entry name" value="Iron_dep_repressor"/>
</dbReference>
<dbReference type="GO" id="GO:0046983">
    <property type="term" value="F:protein dimerization activity"/>
    <property type="evidence" value="ECO:0007669"/>
    <property type="project" value="InterPro"/>
</dbReference>
<evidence type="ECO:0000259" key="8">
    <source>
        <dbReference type="PROSITE" id="PS50944"/>
    </source>
</evidence>
<dbReference type="Gene3D" id="1.10.10.10">
    <property type="entry name" value="Winged helix-like DNA-binding domain superfamily/Winged helix DNA-binding domain"/>
    <property type="match status" value="1"/>
</dbReference>
<dbReference type="InterPro" id="IPR050536">
    <property type="entry name" value="DtxR_MntR_Metal-Reg"/>
</dbReference>
<sequence>MSELIDTTEMYLKTVYELEEDGVPPLRARIVERLEHSGPTVSQTVARMERDGLIRVAEDRSLELTEAGRLRATEVIRKHRLAERLLLDVVGLDRVLVHDEACRWEHVMSEQVEERLAAILDDVSTDPFGNRVPARGAGRPAPGDDEISSDRLAGQSPVQAVVHRIGEPIQADADLLASLEEAEIRAGERVELRSCSGGVRIVGASGDPVVLGGDVARHLFLAR</sequence>
<dbReference type="SUPFAM" id="SSF50037">
    <property type="entry name" value="C-terminal domain of transcriptional repressors"/>
    <property type="match status" value="1"/>
</dbReference>
<evidence type="ECO:0000313" key="10">
    <source>
        <dbReference type="Proteomes" id="UP000276899"/>
    </source>
</evidence>
<dbReference type="InterPro" id="IPR036421">
    <property type="entry name" value="Fe_dep_repressor_sf"/>
</dbReference>
<feature type="domain" description="HTH dtxR-type" evidence="8">
    <location>
        <begin position="1"/>
        <end position="65"/>
    </location>
</feature>
<reference evidence="9 10" key="1">
    <citation type="submission" date="2018-12" db="EMBL/GenBank/DDBJ databases">
        <authorList>
            <consortium name="Pathogen Informatics"/>
        </authorList>
    </citation>
    <scope>NUCLEOTIDE SEQUENCE [LARGE SCALE GENOMIC DNA]</scope>
    <source>
        <strain evidence="9 10">NCTC11923</strain>
    </source>
</reference>
<keyword evidence="10" id="KW-1185">Reference proteome</keyword>
<dbReference type="InterPro" id="IPR001367">
    <property type="entry name" value="Fe_dep_repressor"/>
</dbReference>
<dbReference type="Gene3D" id="2.30.30.90">
    <property type="match status" value="1"/>
</dbReference>
<dbReference type="Pfam" id="PF01325">
    <property type="entry name" value="Fe_dep_repress"/>
    <property type="match status" value="1"/>
</dbReference>
<dbReference type="InterPro" id="IPR008988">
    <property type="entry name" value="Transcriptional_repressor_C"/>
</dbReference>
<organism evidence="9 10">
    <name type="scientific">Actinomyces slackii</name>
    <dbReference type="NCBI Taxonomy" id="52774"/>
    <lineage>
        <taxon>Bacteria</taxon>
        <taxon>Bacillati</taxon>
        <taxon>Actinomycetota</taxon>
        <taxon>Actinomycetes</taxon>
        <taxon>Actinomycetales</taxon>
        <taxon>Actinomycetaceae</taxon>
        <taxon>Actinomyces</taxon>
    </lineage>
</organism>
<evidence type="ECO:0000256" key="2">
    <source>
        <dbReference type="ARBA" id="ARBA00007871"/>
    </source>
</evidence>
<comment type="subcellular location">
    <subcellularLocation>
        <location evidence="1">Cytoplasm</location>
    </subcellularLocation>
</comment>
<dbReference type="GO" id="GO:0003677">
    <property type="term" value="F:DNA binding"/>
    <property type="evidence" value="ECO:0007669"/>
    <property type="project" value="UniProtKB-KW"/>
</dbReference>
<name>A0A448KBE9_9ACTO</name>
<evidence type="ECO:0000256" key="4">
    <source>
        <dbReference type="ARBA" id="ARBA00023004"/>
    </source>
</evidence>
<dbReference type="PANTHER" id="PTHR33238:SF10">
    <property type="entry name" value="IRON-DEPENDENT REPRESSOR IDER"/>
    <property type="match status" value="1"/>
</dbReference>
<dbReference type="RefSeq" id="WP_026427216.1">
    <property type="nucleotide sequence ID" value="NZ_CBCRWE010000070.1"/>
</dbReference>
<dbReference type="GO" id="GO:0045892">
    <property type="term" value="P:negative regulation of DNA-templated transcription"/>
    <property type="evidence" value="ECO:0007669"/>
    <property type="project" value="TreeGrafter"/>
</dbReference>
<dbReference type="GO" id="GO:0005737">
    <property type="term" value="C:cytoplasm"/>
    <property type="evidence" value="ECO:0007669"/>
    <property type="project" value="UniProtKB-SubCell"/>
</dbReference>
<dbReference type="SUPFAM" id="SSF47979">
    <property type="entry name" value="Iron-dependent repressor protein, dimerization domain"/>
    <property type="match status" value="1"/>
</dbReference>
<dbReference type="EMBL" id="LR134363">
    <property type="protein sequence ID" value="VEG74244.1"/>
    <property type="molecule type" value="Genomic_DNA"/>
</dbReference>